<dbReference type="Proteomes" id="UP000029443">
    <property type="component" value="Unassembled WGS sequence"/>
</dbReference>
<dbReference type="RefSeq" id="WP_035246151.1">
    <property type="nucleotide sequence ID" value="NZ_ARXU01000003.1"/>
</dbReference>
<gene>
    <name evidence="2" type="ORF">T9A_01296</name>
</gene>
<reference evidence="2 3" key="1">
    <citation type="submission" date="2012-09" db="EMBL/GenBank/DDBJ databases">
        <title>Genome Sequence of alkane-degrading Bacterium Alcanivorax jadensis T9.</title>
        <authorList>
            <person name="Lai Q."/>
            <person name="Shao Z."/>
        </authorList>
    </citation>
    <scope>NUCLEOTIDE SEQUENCE [LARGE SCALE GENOMIC DNA]</scope>
    <source>
        <strain evidence="2 3">T9</strain>
    </source>
</reference>
<dbReference type="PROSITE" id="PS51257">
    <property type="entry name" value="PROKAR_LIPOPROTEIN"/>
    <property type="match status" value="1"/>
</dbReference>
<evidence type="ECO:0000313" key="3">
    <source>
        <dbReference type="Proteomes" id="UP000029443"/>
    </source>
</evidence>
<comment type="caution">
    <text evidence="2">The sequence shown here is derived from an EMBL/GenBank/DDBJ whole genome shotgun (WGS) entry which is preliminary data.</text>
</comment>
<proteinExistence type="predicted"/>
<protein>
    <recommendedName>
        <fullName evidence="4">Lipoprotein</fullName>
    </recommendedName>
</protein>
<evidence type="ECO:0008006" key="4">
    <source>
        <dbReference type="Google" id="ProtNLM"/>
    </source>
</evidence>
<feature type="signal peptide" evidence="1">
    <location>
        <begin position="1"/>
        <end position="21"/>
    </location>
</feature>
<accession>A0ABR4WG79</accession>
<keyword evidence="1" id="KW-0732">Signal</keyword>
<dbReference type="EMBL" id="ARXU01000003">
    <property type="protein sequence ID" value="KGD62087.1"/>
    <property type="molecule type" value="Genomic_DNA"/>
</dbReference>
<feature type="chain" id="PRO_5045839557" description="Lipoprotein" evidence="1">
    <location>
        <begin position="22"/>
        <end position="81"/>
    </location>
</feature>
<sequence>MRYLLATIISLSALVLSGCFGSDNDRPRQQAPVAINYTAFVKAQLATSGDTRDSVPINDTRFIFRDLNNPNAYDDVLAAEK</sequence>
<evidence type="ECO:0000256" key="1">
    <source>
        <dbReference type="SAM" id="SignalP"/>
    </source>
</evidence>
<keyword evidence="3" id="KW-1185">Reference proteome</keyword>
<name>A0ABR4WG79_9GAMM</name>
<organism evidence="2 3">
    <name type="scientific">Alcanivorax jadensis T9</name>
    <dbReference type="NCBI Taxonomy" id="1177181"/>
    <lineage>
        <taxon>Bacteria</taxon>
        <taxon>Pseudomonadati</taxon>
        <taxon>Pseudomonadota</taxon>
        <taxon>Gammaproteobacteria</taxon>
        <taxon>Oceanospirillales</taxon>
        <taxon>Alcanivoracaceae</taxon>
        <taxon>Alcanivorax</taxon>
    </lineage>
</organism>
<evidence type="ECO:0000313" key="2">
    <source>
        <dbReference type="EMBL" id="KGD62087.1"/>
    </source>
</evidence>